<dbReference type="Gene3D" id="3.40.50.300">
    <property type="entry name" value="P-loop containing nucleotide triphosphate hydrolases"/>
    <property type="match status" value="1"/>
</dbReference>
<evidence type="ECO:0000259" key="13">
    <source>
        <dbReference type="PROSITE" id="PS51199"/>
    </source>
</evidence>
<evidence type="ECO:0000256" key="9">
    <source>
        <dbReference type="ARBA" id="ARBA00023235"/>
    </source>
</evidence>
<keyword evidence="2 12" id="KW-0639">Primosome</keyword>
<evidence type="ECO:0000256" key="11">
    <source>
        <dbReference type="NCBIfam" id="TIGR00665"/>
    </source>
</evidence>
<dbReference type="PROSITE" id="PS51199">
    <property type="entry name" value="SF4_HELICASE"/>
    <property type="match status" value="1"/>
</dbReference>
<dbReference type="SMART" id="SM00382">
    <property type="entry name" value="AAA"/>
    <property type="match status" value="1"/>
</dbReference>
<dbReference type="InterPro" id="IPR003593">
    <property type="entry name" value="AAA+_ATPase"/>
</dbReference>
<keyword evidence="9" id="KW-0413">Isomerase</keyword>
<evidence type="ECO:0000256" key="1">
    <source>
        <dbReference type="ARBA" id="ARBA00008428"/>
    </source>
</evidence>
<sequence length="470" mass="51847">MDQEQENYEYSGRAAPQAVEAEVFFLGGVMQDPNVLSDVVSLLDPDDFFQERHKIIWEALQRLSQFNTPIDVVTLSNALETENKLEAAGGREYLLKLIESVASGANARYHAEIIQKKAVMRRLINVSTTAIREAQDPTAEPDDVISKLEGSVMALAEKQVKNSLRPASEVVQEILKAVEMRKDGFSGCPTGFTDLDRLTNGLQPSDLIILAGRPGMGKSAFALTLAANSSVNYGKHVAFFSLEMGAEQLMQRIICSLAGIELSKFRSGHLNQDEFAKLPGAASRIMQSNTLYVDDNLDLGIMELLSKCRSLKRKVGLDLVIVDYLQLMKTGKEENRAVAVGAISRGLKVLAKDLKIPVIALAQLSRKTEERADAARSIKARPQLSDLRESGSIEQDADMVWFIERPFYRSHDEADKNKAQLLVAKHRNGATADIDLTWIPQYTRFDNYIPEEEAGPDGGMGFGSVDDIGI</sequence>
<dbReference type="OrthoDB" id="9773982at2"/>
<name>A0A2M9A5A3_9BACT</name>
<keyword evidence="4 12" id="KW-0547">Nucleotide-binding</keyword>
<evidence type="ECO:0000313" key="15">
    <source>
        <dbReference type="Proteomes" id="UP000231134"/>
    </source>
</evidence>
<dbReference type="Proteomes" id="UP000231134">
    <property type="component" value="Unassembled WGS sequence"/>
</dbReference>
<evidence type="ECO:0000256" key="3">
    <source>
        <dbReference type="ARBA" id="ARBA00022705"/>
    </source>
</evidence>
<reference evidence="14 15" key="1">
    <citation type="submission" date="2017-11" db="EMBL/GenBank/DDBJ databases">
        <title>Animal gut microbial communities from fecal samples from Wisconsin, USA.</title>
        <authorList>
            <person name="Neumann A."/>
        </authorList>
    </citation>
    <scope>NUCLEOTIDE SEQUENCE [LARGE SCALE GENOMIC DNA]</scope>
    <source>
        <strain evidence="14 15">UWS3</strain>
    </source>
</reference>
<evidence type="ECO:0000256" key="5">
    <source>
        <dbReference type="ARBA" id="ARBA00022801"/>
    </source>
</evidence>
<dbReference type="GO" id="GO:0005524">
    <property type="term" value="F:ATP binding"/>
    <property type="evidence" value="ECO:0007669"/>
    <property type="project" value="UniProtKB-UniRule"/>
</dbReference>
<dbReference type="Pfam" id="PF00772">
    <property type="entry name" value="DnaB"/>
    <property type="match status" value="1"/>
</dbReference>
<evidence type="ECO:0000256" key="10">
    <source>
        <dbReference type="ARBA" id="ARBA00048954"/>
    </source>
</evidence>
<dbReference type="EMBL" id="PGEX01000001">
    <property type="protein sequence ID" value="PJJ40890.1"/>
    <property type="molecule type" value="Genomic_DNA"/>
</dbReference>
<comment type="function">
    <text evidence="12">The main replicative DNA helicase, it participates in initiation and elongation during chromosome replication. Travels ahead of the DNA replisome, separating dsDNA into templates for DNA synthesis. A processive ATP-dependent 5'-3' DNA helicase it has DNA-dependent ATPase activity.</text>
</comment>
<keyword evidence="15" id="KW-1185">Reference proteome</keyword>
<feature type="domain" description="SF4 helicase" evidence="13">
    <location>
        <begin position="181"/>
        <end position="452"/>
    </location>
</feature>
<dbReference type="PANTHER" id="PTHR30153">
    <property type="entry name" value="REPLICATIVE DNA HELICASE DNAB"/>
    <property type="match status" value="1"/>
</dbReference>
<evidence type="ECO:0000256" key="7">
    <source>
        <dbReference type="ARBA" id="ARBA00022840"/>
    </source>
</evidence>
<dbReference type="GO" id="GO:0043139">
    <property type="term" value="F:5'-3' DNA helicase activity"/>
    <property type="evidence" value="ECO:0007669"/>
    <property type="project" value="UniProtKB-EC"/>
</dbReference>
<evidence type="ECO:0000256" key="8">
    <source>
        <dbReference type="ARBA" id="ARBA00023125"/>
    </source>
</evidence>
<evidence type="ECO:0000256" key="2">
    <source>
        <dbReference type="ARBA" id="ARBA00022515"/>
    </source>
</evidence>
<dbReference type="CDD" id="cd00984">
    <property type="entry name" value="DnaB_C"/>
    <property type="match status" value="1"/>
</dbReference>
<evidence type="ECO:0000256" key="6">
    <source>
        <dbReference type="ARBA" id="ARBA00022806"/>
    </source>
</evidence>
<dbReference type="InterPro" id="IPR007693">
    <property type="entry name" value="DNA_helicase_DnaB-like_N"/>
</dbReference>
<dbReference type="InterPro" id="IPR036185">
    <property type="entry name" value="DNA_heli_DnaB-like_N_sf"/>
</dbReference>
<proteinExistence type="inferred from homology"/>
<keyword evidence="3 12" id="KW-0235">DNA replication</keyword>
<dbReference type="InterPro" id="IPR027417">
    <property type="entry name" value="P-loop_NTPase"/>
</dbReference>
<dbReference type="EC" id="5.6.2.3" evidence="11 12"/>
<dbReference type="PANTHER" id="PTHR30153:SF2">
    <property type="entry name" value="REPLICATIVE DNA HELICASE"/>
    <property type="match status" value="1"/>
</dbReference>
<dbReference type="InterPro" id="IPR007692">
    <property type="entry name" value="DNA_helicase_DnaB"/>
</dbReference>
<evidence type="ECO:0000256" key="12">
    <source>
        <dbReference type="RuleBase" id="RU362085"/>
    </source>
</evidence>
<keyword evidence="5 12" id="KW-0378">Hydrolase</keyword>
<keyword evidence="7 12" id="KW-0067">ATP-binding</keyword>
<dbReference type="GO" id="GO:0005829">
    <property type="term" value="C:cytosol"/>
    <property type="evidence" value="ECO:0007669"/>
    <property type="project" value="TreeGrafter"/>
</dbReference>
<comment type="similarity">
    <text evidence="1 12">Belongs to the helicase family. DnaB subfamily.</text>
</comment>
<dbReference type="SUPFAM" id="SSF48024">
    <property type="entry name" value="N-terminal domain of DnaB helicase"/>
    <property type="match status" value="1"/>
</dbReference>
<dbReference type="RefSeq" id="WP_100424925.1">
    <property type="nucleotide sequence ID" value="NZ_PGEX01000001.1"/>
</dbReference>
<dbReference type="GO" id="GO:0003677">
    <property type="term" value="F:DNA binding"/>
    <property type="evidence" value="ECO:0007669"/>
    <property type="project" value="UniProtKB-UniRule"/>
</dbReference>
<dbReference type="GO" id="GO:0016887">
    <property type="term" value="F:ATP hydrolysis activity"/>
    <property type="evidence" value="ECO:0007669"/>
    <property type="project" value="RHEA"/>
</dbReference>
<gene>
    <name evidence="14" type="ORF">BGX16_0842</name>
</gene>
<dbReference type="Gene3D" id="1.10.860.10">
    <property type="entry name" value="DNAb Helicase, Chain A"/>
    <property type="match status" value="1"/>
</dbReference>
<dbReference type="GO" id="GO:0006269">
    <property type="term" value="P:DNA replication, synthesis of primer"/>
    <property type="evidence" value="ECO:0007669"/>
    <property type="project" value="UniProtKB-UniRule"/>
</dbReference>
<dbReference type="Pfam" id="PF03796">
    <property type="entry name" value="DnaB_C"/>
    <property type="match status" value="1"/>
</dbReference>
<dbReference type="SUPFAM" id="SSF52540">
    <property type="entry name" value="P-loop containing nucleoside triphosphate hydrolases"/>
    <property type="match status" value="1"/>
</dbReference>
<comment type="caution">
    <text evidence="14">The sequence shown here is derived from an EMBL/GenBank/DDBJ whole genome shotgun (WGS) entry which is preliminary data.</text>
</comment>
<dbReference type="AlphaFoldDB" id="A0A2M9A5A3"/>
<comment type="catalytic activity">
    <reaction evidence="10 12">
        <text>ATP + H2O = ADP + phosphate + H(+)</text>
        <dbReference type="Rhea" id="RHEA:13065"/>
        <dbReference type="ChEBI" id="CHEBI:15377"/>
        <dbReference type="ChEBI" id="CHEBI:15378"/>
        <dbReference type="ChEBI" id="CHEBI:30616"/>
        <dbReference type="ChEBI" id="CHEBI:43474"/>
        <dbReference type="ChEBI" id="CHEBI:456216"/>
        <dbReference type="EC" id="5.6.2.3"/>
    </reaction>
</comment>
<dbReference type="NCBIfam" id="TIGR00665">
    <property type="entry name" value="DnaB"/>
    <property type="match status" value="1"/>
</dbReference>
<protein>
    <recommendedName>
        <fullName evidence="11 12">Replicative DNA helicase</fullName>
        <ecNumber evidence="11 12">5.6.2.3</ecNumber>
    </recommendedName>
</protein>
<evidence type="ECO:0000313" key="14">
    <source>
        <dbReference type="EMBL" id="PJJ40890.1"/>
    </source>
</evidence>
<dbReference type="InterPro" id="IPR007694">
    <property type="entry name" value="DNA_helicase_DnaB-like_C"/>
</dbReference>
<dbReference type="InterPro" id="IPR016136">
    <property type="entry name" value="DNA_helicase_N/primase_C"/>
</dbReference>
<evidence type="ECO:0000256" key="4">
    <source>
        <dbReference type="ARBA" id="ARBA00022741"/>
    </source>
</evidence>
<keyword evidence="6 12" id="KW-0347">Helicase</keyword>
<keyword evidence="8 12" id="KW-0238">DNA-binding</keyword>
<dbReference type="GO" id="GO:1990077">
    <property type="term" value="C:primosome complex"/>
    <property type="evidence" value="ECO:0007669"/>
    <property type="project" value="UniProtKB-UniRule"/>
</dbReference>
<accession>A0A2M9A5A3</accession>
<organism evidence="14 15">
    <name type="scientific">Hallerella succinigenes</name>
    <dbReference type="NCBI Taxonomy" id="1896222"/>
    <lineage>
        <taxon>Bacteria</taxon>
        <taxon>Pseudomonadati</taxon>
        <taxon>Fibrobacterota</taxon>
        <taxon>Fibrobacteria</taxon>
        <taxon>Fibrobacterales</taxon>
        <taxon>Fibrobacteraceae</taxon>
        <taxon>Hallerella</taxon>
    </lineage>
</organism>